<sequence length="247" mass="27171">MLANTNNQTDLLPIVIEGQTFKPNEDGMWNLNEIAKTLNVREPGQWRNAVQAALIKDANLHVSHGNGTLATEEGAIAYAMWVSTDFYLMVIRAFIAMRNSAVRELRHKDALLDANMPKATTLDMKARGAGLTWTEACRVAGIQQPRLALEFLAKGAMFVHVCDDFGSRTGQIRPKQQGFSSGAFVAISSDFGNREGWRVKPRGLDWLRANTETINVGVAEAKAAQAKAKKATQASRVDRWGRACKEA</sequence>
<organism evidence="2 3">
    <name type="scientific">Pseudomonas putida</name>
    <name type="common">Arthrobacter siderocapsulatus</name>
    <dbReference type="NCBI Taxonomy" id="303"/>
    <lineage>
        <taxon>Bacteria</taxon>
        <taxon>Pseudomonadati</taxon>
        <taxon>Pseudomonadota</taxon>
        <taxon>Gammaproteobacteria</taxon>
        <taxon>Pseudomonadales</taxon>
        <taxon>Pseudomonadaceae</taxon>
        <taxon>Pseudomonas</taxon>
    </lineage>
</organism>
<name>A0AAW6PNQ4_PSEPU</name>
<reference evidence="2" key="1">
    <citation type="submission" date="2023-03" db="EMBL/GenBank/DDBJ databases">
        <title>Draft assemblies of triclosan tolerant bacteria isolated from returned activated sludge.</title>
        <authorList>
            <person name="Van Hamelsveld S."/>
        </authorList>
    </citation>
    <scope>NUCLEOTIDE SEQUENCE</scope>
    <source>
        <strain evidence="2">GW210012_S60</strain>
    </source>
</reference>
<dbReference type="EMBL" id="JARJLO010000106">
    <property type="protein sequence ID" value="MDF3870370.1"/>
    <property type="molecule type" value="Genomic_DNA"/>
</dbReference>
<gene>
    <name evidence="2" type="ORF">P3W50_07795</name>
</gene>
<dbReference type="Proteomes" id="UP001217741">
    <property type="component" value="Unassembled WGS sequence"/>
</dbReference>
<protein>
    <recommendedName>
        <fullName evidence="4">KilA-N domain-containing protein</fullName>
    </recommendedName>
</protein>
<evidence type="ECO:0000313" key="2">
    <source>
        <dbReference type="EMBL" id="MDF3870370.1"/>
    </source>
</evidence>
<evidence type="ECO:0008006" key="4">
    <source>
        <dbReference type="Google" id="ProtNLM"/>
    </source>
</evidence>
<keyword evidence="1" id="KW-0472">Membrane</keyword>
<dbReference type="AlphaFoldDB" id="A0AAW6PNQ4"/>
<keyword evidence="1" id="KW-0812">Transmembrane</keyword>
<evidence type="ECO:0000256" key="1">
    <source>
        <dbReference type="SAM" id="Phobius"/>
    </source>
</evidence>
<evidence type="ECO:0000313" key="3">
    <source>
        <dbReference type="Proteomes" id="UP001217741"/>
    </source>
</evidence>
<feature type="transmembrane region" description="Helical" evidence="1">
    <location>
        <begin position="75"/>
        <end position="95"/>
    </location>
</feature>
<keyword evidence="1" id="KW-1133">Transmembrane helix</keyword>
<accession>A0AAW6PNQ4</accession>
<comment type="caution">
    <text evidence="2">The sequence shown here is derived from an EMBL/GenBank/DDBJ whole genome shotgun (WGS) entry which is preliminary data.</text>
</comment>
<dbReference type="RefSeq" id="WP_046784948.1">
    <property type="nucleotide sequence ID" value="NZ_BQII01000002.1"/>
</dbReference>
<proteinExistence type="predicted"/>